<dbReference type="InterPro" id="IPR014944">
    <property type="entry name" value="Toxin_SymE-like"/>
</dbReference>
<dbReference type="Pfam" id="PF08845">
    <property type="entry name" value="SymE_toxin"/>
    <property type="match status" value="1"/>
</dbReference>
<evidence type="ECO:0000313" key="2">
    <source>
        <dbReference type="EMBL" id="MDC8015873.1"/>
    </source>
</evidence>
<dbReference type="GO" id="GO:0016788">
    <property type="term" value="F:hydrolase activity, acting on ester bonds"/>
    <property type="evidence" value="ECO:0007669"/>
    <property type="project" value="InterPro"/>
</dbReference>
<accession>A0A9X3YRN8</accession>
<dbReference type="EMBL" id="JAOVZO020000021">
    <property type="protein sequence ID" value="MDC8015873.1"/>
    <property type="molecule type" value="Genomic_DNA"/>
</dbReference>
<organism evidence="2 3">
    <name type="scientific">Tahibacter soli</name>
    <dbReference type="NCBI Taxonomy" id="2983605"/>
    <lineage>
        <taxon>Bacteria</taxon>
        <taxon>Pseudomonadati</taxon>
        <taxon>Pseudomonadota</taxon>
        <taxon>Gammaproteobacteria</taxon>
        <taxon>Lysobacterales</taxon>
        <taxon>Rhodanobacteraceae</taxon>
        <taxon>Tahibacter</taxon>
    </lineage>
</organism>
<name>A0A9X3YRN8_9GAMM</name>
<sequence length="69" mass="7740">MAKRNPTSRNASTRQIRVGKICYAEGVNFAACDVPHIRLLGHWLADAGFMPDDEVTVRIRDGCLVLTRR</sequence>
<proteinExistence type="predicted"/>
<feature type="domain" description="Toxin SymE-like" evidence="1">
    <location>
        <begin position="17"/>
        <end position="67"/>
    </location>
</feature>
<keyword evidence="3" id="KW-1185">Reference proteome</keyword>
<evidence type="ECO:0000259" key="1">
    <source>
        <dbReference type="Pfam" id="PF08845"/>
    </source>
</evidence>
<dbReference type="RefSeq" id="WP_263543965.1">
    <property type="nucleotide sequence ID" value="NZ_JAOVZO020000021.1"/>
</dbReference>
<dbReference type="GO" id="GO:0003723">
    <property type="term" value="F:RNA binding"/>
    <property type="evidence" value="ECO:0007669"/>
    <property type="project" value="InterPro"/>
</dbReference>
<dbReference type="GO" id="GO:0005737">
    <property type="term" value="C:cytoplasm"/>
    <property type="evidence" value="ECO:0007669"/>
    <property type="project" value="InterPro"/>
</dbReference>
<protein>
    <submittedName>
        <fullName evidence="2">Type I toxin-antitoxin system SymE family toxin</fullName>
    </submittedName>
</protein>
<gene>
    <name evidence="2" type="ORF">OD750_025400</name>
</gene>
<evidence type="ECO:0000313" key="3">
    <source>
        <dbReference type="Proteomes" id="UP001139971"/>
    </source>
</evidence>
<dbReference type="Proteomes" id="UP001139971">
    <property type="component" value="Unassembled WGS sequence"/>
</dbReference>
<reference evidence="2" key="1">
    <citation type="submission" date="2023-02" db="EMBL/GenBank/DDBJ databases">
        <title>Tahibacter soli sp. nov. isolated from soil.</title>
        <authorList>
            <person name="Baek J.H."/>
            <person name="Lee J.K."/>
            <person name="Choi D.G."/>
            <person name="Jeon C.O."/>
        </authorList>
    </citation>
    <scope>NUCLEOTIDE SEQUENCE</scope>
    <source>
        <strain evidence="2">BL</strain>
    </source>
</reference>
<dbReference type="AlphaFoldDB" id="A0A9X3YRN8"/>
<comment type="caution">
    <text evidence="2">The sequence shown here is derived from an EMBL/GenBank/DDBJ whole genome shotgun (WGS) entry which is preliminary data.</text>
</comment>
<dbReference type="GO" id="GO:0016070">
    <property type="term" value="P:RNA metabolic process"/>
    <property type="evidence" value="ECO:0007669"/>
    <property type="project" value="InterPro"/>
</dbReference>